<comment type="caution">
    <text evidence="2">The sequence shown here is derived from an EMBL/GenBank/DDBJ whole genome shotgun (WGS) entry which is preliminary data.</text>
</comment>
<protein>
    <submittedName>
        <fullName evidence="2">N-acetyltransferase</fullName>
    </submittedName>
</protein>
<dbReference type="RefSeq" id="WP_118365411.1">
    <property type="nucleotide sequence ID" value="NZ_QRPK01000012.1"/>
</dbReference>
<evidence type="ECO:0000313" key="3">
    <source>
        <dbReference type="Proteomes" id="UP000284868"/>
    </source>
</evidence>
<evidence type="ECO:0000313" key="2">
    <source>
        <dbReference type="EMBL" id="RHM13320.1"/>
    </source>
</evidence>
<dbReference type="PANTHER" id="PTHR43415">
    <property type="entry name" value="SPERMIDINE N(1)-ACETYLTRANSFERASE"/>
    <property type="match status" value="1"/>
</dbReference>
<organism evidence="2 3">
    <name type="scientific">Amedibacillus dolichus</name>
    <dbReference type="NCBI Taxonomy" id="31971"/>
    <lineage>
        <taxon>Bacteria</taxon>
        <taxon>Bacillati</taxon>
        <taxon>Bacillota</taxon>
        <taxon>Erysipelotrichia</taxon>
        <taxon>Erysipelotrichales</taxon>
        <taxon>Erysipelotrichaceae</taxon>
        <taxon>Amedibacillus</taxon>
    </lineage>
</organism>
<dbReference type="InterPro" id="IPR000182">
    <property type="entry name" value="GNAT_dom"/>
</dbReference>
<dbReference type="PANTHER" id="PTHR43415:SF3">
    <property type="entry name" value="GNAT-FAMILY ACETYLTRANSFERASE"/>
    <property type="match status" value="1"/>
</dbReference>
<dbReference type="AlphaFoldDB" id="A0A415PKS9"/>
<reference evidence="2 3" key="1">
    <citation type="submission" date="2018-08" db="EMBL/GenBank/DDBJ databases">
        <title>A genome reference for cultivated species of the human gut microbiota.</title>
        <authorList>
            <person name="Zou Y."/>
            <person name="Xue W."/>
            <person name="Luo G."/>
        </authorList>
    </citation>
    <scope>NUCLEOTIDE SEQUENCE [LARGE SCALE GENOMIC DNA]</scope>
    <source>
        <strain evidence="2 3">AF35-6BH</strain>
    </source>
</reference>
<accession>A0A415PKS9</accession>
<gene>
    <name evidence="2" type="ORF">DWZ83_03880</name>
</gene>
<dbReference type="Proteomes" id="UP000284868">
    <property type="component" value="Unassembled WGS sequence"/>
</dbReference>
<name>A0A415PKS9_9FIRM</name>
<proteinExistence type="predicted"/>
<dbReference type="GO" id="GO:0016747">
    <property type="term" value="F:acyltransferase activity, transferring groups other than amino-acyl groups"/>
    <property type="evidence" value="ECO:0007669"/>
    <property type="project" value="InterPro"/>
</dbReference>
<feature type="domain" description="N-acetyltransferase" evidence="1">
    <location>
        <begin position="12"/>
        <end position="177"/>
    </location>
</feature>
<sequence>MNVENIGQKDGYSIRLARADDATAYYEQNYCPLDKEVARLTGCKEAFTKEEVMTFFLHSLEDKNRYFFLVIAPDGRIVGESVINEIDWDLRSANFRIGLYHADKRGKGLGTWICEATRDFSFEVLKLHRLELDVYSFNPAAERVYEKAGFKREGVLRDALKDQGRYADIILMAILEDEWRSIKHS</sequence>
<dbReference type="OrthoDB" id="9795206at2"/>
<evidence type="ECO:0000259" key="1">
    <source>
        <dbReference type="PROSITE" id="PS51186"/>
    </source>
</evidence>
<dbReference type="InterPro" id="IPR016181">
    <property type="entry name" value="Acyl_CoA_acyltransferase"/>
</dbReference>
<dbReference type="EMBL" id="QRPK01000012">
    <property type="protein sequence ID" value="RHM13320.1"/>
    <property type="molecule type" value="Genomic_DNA"/>
</dbReference>
<dbReference type="PROSITE" id="PS51186">
    <property type="entry name" value="GNAT"/>
    <property type="match status" value="1"/>
</dbReference>
<dbReference type="SUPFAM" id="SSF55729">
    <property type="entry name" value="Acyl-CoA N-acyltransferases (Nat)"/>
    <property type="match status" value="1"/>
</dbReference>
<keyword evidence="2" id="KW-0808">Transferase</keyword>
<dbReference type="Pfam" id="PF13302">
    <property type="entry name" value="Acetyltransf_3"/>
    <property type="match status" value="1"/>
</dbReference>
<keyword evidence="3" id="KW-1185">Reference proteome</keyword>
<dbReference type="Gene3D" id="3.40.630.30">
    <property type="match status" value="1"/>
</dbReference>